<feature type="transmembrane region" description="Helical" evidence="7">
    <location>
        <begin position="99"/>
        <end position="117"/>
    </location>
</feature>
<dbReference type="RefSeq" id="WP_144852450.1">
    <property type="nucleotide sequence ID" value="NZ_VNJI01000042.1"/>
</dbReference>
<evidence type="ECO:0000259" key="8">
    <source>
        <dbReference type="Pfam" id="PF00892"/>
    </source>
</evidence>
<dbReference type="OrthoDB" id="9805239at2"/>
<keyword evidence="5 7" id="KW-1133">Transmembrane helix</keyword>
<organism evidence="9 10">
    <name type="scientific">Paenibacillus cremeus</name>
    <dbReference type="NCBI Taxonomy" id="2163881"/>
    <lineage>
        <taxon>Bacteria</taxon>
        <taxon>Bacillati</taxon>
        <taxon>Bacillota</taxon>
        <taxon>Bacilli</taxon>
        <taxon>Bacillales</taxon>
        <taxon>Paenibacillaceae</taxon>
        <taxon>Paenibacillus</taxon>
    </lineage>
</organism>
<evidence type="ECO:0000256" key="6">
    <source>
        <dbReference type="ARBA" id="ARBA00023136"/>
    </source>
</evidence>
<feature type="transmembrane region" description="Helical" evidence="7">
    <location>
        <begin position="7"/>
        <end position="26"/>
    </location>
</feature>
<evidence type="ECO:0000256" key="3">
    <source>
        <dbReference type="ARBA" id="ARBA00022475"/>
    </source>
</evidence>
<keyword evidence="4 7" id="KW-0812">Transmembrane</keyword>
<proteinExistence type="inferred from homology"/>
<keyword evidence="10" id="KW-1185">Reference proteome</keyword>
<feature type="transmembrane region" description="Helical" evidence="7">
    <location>
        <begin position="124"/>
        <end position="146"/>
    </location>
</feature>
<feature type="transmembrane region" description="Helical" evidence="7">
    <location>
        <begin position="246"/>
        <end position="264"/>
    </location>
</feature>
<gene>
    <name evidence="9" type="ORF">FPZ49_25555</name>
</gene>
<evidence type="ECO:0000313" key="9">
    <source>
        <dbReference type="EMBL" id="TVY07149.1"/>
    </source>
</evidence>
<evidence type="ECO:0000256" key="1">
    <source>
        <dbReference type="ARBA" id="ARBA00004651"/>
    </source>
</evidence>
<dbReference type="Proteomes" id="UP000317036">
    <property type="component" value="Unassembled WGS sequence"/>
</dbReference>
<accession>A0A559K4T1</accession>
<feature type="transmembrane region" description="Helical" evidence="7">
    <location>
        <begin position="38"/>
        <end position="55"/>
    </location>
</feature>
<dbReference type="SUPFAM" id="SSF103481">
    <property type="entry name" value="Multidrug resistance efflux transporter EmrE"/>
    <property type="match status" value="2"/>
</dbReference>
<dbReference type="PANTHER" id="PTHR42920:SF11">
    <property type="entry name" value="INNER MEMBRANE PROTEIN YTFF"/>
    <property type="match status" value="1"/>
</dbReference>
<keyword evidence="3" id="KW-1003">Cell membrane</keyword>
<dbReference type="GO" id="GO:0005886">
    <property type="term" value="C:plasma membrane"/>
    <property type="evidence" value="ECO:0007669"/>
    <property type="project" value="UniProtKB-SubCell"/>
</dbReference>
<dbReference type="InterPro" id="IPR000620">
    <property type="entry name" value="EamA_dom"/>
</dbReference>
<comment type="caution">
    <text evidence="9">The sequence shown here is derived from an EMBL/GenBank/DDBJ whole genome shotgun (WGS) entry which is preliminary data.</text>
</comment>
<feature type="transmembrane region" description="Helical" evidence="7">
    <location>
        <begin position="186"/>
        <end position="206"/>
    </location>
</feature>
<reference evidence="9 10" key="1">
    <citation type="submission" date="2019-07" db="EMBL/GenBank/DDBJ databases">
        <authorList>
            <person name="Kim J."/>
        </authorList>
    </citation>
    <scope>NUCLEOTIDE SEQUENCE [LARGE SCALE GENOMIC DNA]</scope>
    <source>
        <strain evidence="9 10">JC52</strain>
    </source>
</reference>
<dbReference type="InterPro" id="IPR037185">
    <property type="entry name" value="EmrE-like"/>
</dbReference>
<sequence length="313" mass="34480">MKNYKAWTFLIGANLFWAGNIIFGKLIVDEFPAEWTVFLRWVVGLILLIPIAQFIEKPSWYQIWRNNWVLIILLATSSIVLYTYLSYASLQFTSATNSALFTTLAPGLIMLFSLIFLREKVSAFQFIGLITSFIGVMIVLTRGNLLQLFHTQYNEGDAIMLFAVLCWAAYSLLLKKAKGIPPATLVAMIALIGAILMIPLLFFHPIHSDKITSLGIVGVIYMGVFPSVGSFIFWNQGVKILGASKAGITMNLIPVFTAIISVILGHALELSQMLGGVMTISGMLLIAIKRKQISQISAPVAQQLNSGLQQSGT</sequence>
<name>A0A559K4T1_9BACL</name>
<evidence type="ECO:0000256" key="4">
    <source>
        <dbReference type="ARBA" id="ARBA00022692"/>
    </source>
</evidence>
<comment type="similarity">
    <text evidence="2">Belongs to the EamA transporter family.</text>
</comment>
<dbReference type="AlphaFoldDB" id="A0A559K4T1"/>
<feature type="transmembrane region" description="Helical" evidence="7">
    <location>
        <begin position="158"/>
        <end position="174"/>
    </location>
</feature>
<dbReference type="EMBL" id="VNJI01000042">
    <property type="protein sequence ID" value="TVY07149.1"/>
    <property type="molecule type" value="Genomic_DNA"/>
</dbReference>
<evidence type="ECO:0000256" key="5">
    <source>
        <dbReference type="ARBA" id="ARBA00022989"/>
    </source>
</evidence>
<dbReference type="InterPro" id="IPR051258">
    <property type="entry name" value="Diverse_Substrate_Transporter"/>
</dbReference>
<feature type="transmembrane region" description="Helical" evidence="7">
    <location>
        <begin position="67"/>
        <end position="87"/>
    </location>
</feature>
<evidence type="ECO:0000256" key="7">
    <source>
        <dbReference type="SAM" id="Phobius"/>
    </source>
</evidence>
<comment type="subcellular location">
    <subcellularLocation>
        <location evidence="1">Cell membrane</location>
        <topology evidence="1">Multi-pass membrane protein</topology>
    </subcellularLocation>
</comment>
<keyword evidence="6 7" id="KW-0472">Membrane</keyword>
<feature type="transmembrane region" description="Helical" evidence="7">
    <location>
        <begin position="270"/>
        <end position="288"/>
    </location>
</feature>
<feature type="domain" description="EamA" evidence="8">
    <location>
        <begin position="156"/>
        <end position="287"/>
    </location>
</feature>
<protein>
    <submittedName>
        <fullName evidence="9">DMT family transporter</fullName>
    </submittedName>
</protein>
<dbReference type="PANTHER" id="PTHR42920">
    <property type="entry name" value="OS03G0707200 PROTEIN-RELATED"/>
    <property type="match status" value="1"/>
</dbReference>
<dbReference type="Pfam" id="PF00892">
    <property type="entry name" value="EamA"/>
    <property type="match status" value="2"/>
</dbReference>
<feature type="domain" description="EamA" evidence="8">
    <location>
        <begin position="9"/>
        <end position="140"/>
    </location>
</feature>
<evidence type="ECO:0000256" key="2">
    <source>
        <dbReference type="ARBA" id="ARBA00007362"/>
    </source>
</evidence>
<evidence type="ECO:0000313" key="10">
    <source>
        <dbReference type="Proteomes" id="UP000317036"/>
    </source>
</evidence>
<feature type="transmembrane region" description="Helical" evidence="7">
    <location>
        <begin position="212"/>
        <end position="234"/>
    </location>
</feature>